<keyword evidence="2" id="KW-0285">Flavoprotein</keyword>
<evidence type="ECO:0000256" key="1">
    <source>
        <dbReference type="ARBA" id="ARBA00010790"/>
    </source>
</evidence>
<dbReference type="GO" id="GO:0016491">
    <property type="term" value="F:oxidoreductase activity"/>
    <property type="evidence" value="ECO:0007669"/>
    <property type="project" value="UniProtKB-KW"/>
</dbReference>
<comment type="similarity">
    <text evidence="1">Belongs to the GMC oxidoreductase family.</text>
</comment>
<dbReference type="Gene3D" id="3.50.50.60">
    <property type="entry name" value="FAD/NAD(P)-binding domain"/>
    <property type="match status" value="1"/>
</dbReference>
<dbReference type="InterPro" id="IPR017896">
    <property type="entry name" value="4Fe4S_Fe-S-bd"/>
</dbReference>
<dbReference type="Proteomes" id="UP000002061">
    <property type="component" value="Chromosome"/>
</dbReference>
<protein>
    <submittedName>
        <fullName evidence="6">Glucose-methanol-choline oxidoreductase</fullName>
    </submittedName>
</protein>
<dbReference type="STRING" id="573063.Metin_0526"/>
<evidence type="ECO:0000256" key="3">
    <source>
        <dbReference type="ARBA" id="ARBA00022827"/>
    </source>
</evidence>
<dbReference type="EMBL" id="CP002009">
    <property type="protein sequence ID" value="ADG13196.1"/>
    <property type="molecule type" value="Genomic_DNA"/>
</dbReference>
<reference evidence="6" key="1">
    <citation type="submission" date="2010-04" db="EMBL/GenBank/DDBJ databases">
        <title>Complete sequence of Methanocaldococcus infernus ME.</title>
        <authorList>
            <consortium name="US DOE Joint Genome Institute"/>
            <person name="Lucas S."/>
            <person name="Copeland A."/>
            <person name="Lapidus A."/>
            <person name="Cheng J.-F."/>
            <person name="Bruce D."/>
            <person name="Goodwin L."/>
            <person name="Pitluck S."/>
            <person name="Munk A.C."/>
            <person name="Detter J.C."/>
            <person name="Han C."/>
            <person name="Tapia R."/>
            <person name="Land M."/>
            <person name="Hauser L."/>
            <person name="Kyrpides N."/>
            <person name="Mikhailova N."/>
            <person name="Sieprawska-Lupa M."/>
            <person name="Whitman W.B."/>
            <person name="Woyke T."/>
        </authorList>
    </citation>
    <scope>NUCLEOTIDE SEQUENCE [LARGE SCALE GENOMIC DNA]</scope>
    <source>
        <strain evidence="6">ME</strain>
    </source>
</reference>
<dbReference type="AlphaFoldDB" id="D5VRJ3"/>
<dbReference type="InterPro" id="IPR036188">
    <property type="entry name" value="FAD/NAD-bd_sf"/>
</dbReference>
<dbReference type="RefSeq" id="WP_013099942.1">
    <property type="nucleotide sequence ID" value="NC_014122.1"/>
</dbReference>
<accession>D5VRJ3</accession>
<dbReference type="KEGG" id="mif:Metin_0526"/>
<proteinExistence type="inferred from homology"/>
<dbReference type="PANTHER" id="PTHR46056:SF12">
    <property type="entry name" value="LONG-CHAIN-ALCOHOL OXIDASE"/>
    <property type="match status" value="1"/>
</dbReference>
<dbReference type="SUPFAM" id="SSF51905">
    <property type="entry name" value="FAD/NAD(P)-binding domain"/>
    <property type="match status" value="1"/>
</dbReference>
<organism evidence="6 7">
    <name type="scientific">Methanocaldococcus infernus (strain DSM 11812 / JCM 15783 / ME)</name>
    <dbReference type="NCBI Taxonomy" id="573063"/>
    <lineage>
        <taxon>Archaea</taxon>
        <taxon>Methanobacteriati</taxon>
        <taxon>Methanobacteriota</taxon>
        <taxon>Methanomada group</taxon>
        <taxon>Methanococci</taxon>
        <taxon>Methanococcales</taxon>
        <taxon>Methanocaldococcaceae</taxon>
        <taxon>Methanocaldococcus</taxon>
    </lineage>
</organism>
<dbReference type="OrthoDB" id="346033at2157"/>
<sequence length="366" mass="41512">MFKYAIIGSGVSASTVAKELNDDNVIVIEKGDKVVYQNEGKNVEVIHTKGLGGSSIFSLGNAVILKKIEGYKIKRDLYKEIWEELNIKEPSEEFLSEFDNFLLDRGFKKMSKFIDFDKCNKCGLCSRKPCEAKWTPINYLKESRAKIVKNFEVKEIVREKDHFIIEGDYKIRAEKVIVSAGAIGTARLFLDKDERVGKNLFVDTFVTVGGILKDSHLNKHLSMLVYKDYGNFILSPHYSKLIYGEIKKERDVEEKDIVGIMVKIKDENDGIVLKDSVKKEISREDLKILGRGISKASKFLYDLGVEELYITRARGSHPGGTLSFIKDFSLEEDLYVCDSSLFKDSLGKPPIVSLIALAKTFVREYL</sequence>
<evidence type="ECO:0000259" key="5">
    <source>
        <dbReference type="PROSITE" id="PS51379"/>
    </source>
</evidence>
<dbReference type="HOGENOM" id="CLU_052500_0_0_2"/>
<keyword evidence="3" id="KW-0274">FAD</keyword>
<keyword evidence="4" id="KW-0560">Oxidoreductase</keyword>
<evidence type="ECO:0000256" key="4">
    <source>
        <dbReference type="ARBA" id="ARBA00023002"/>
    </source>
</evidence>
<gene>
    <name evidence="6" type="ordered locus">Metin_0526</name>
</gene>
<evidence type="ECO:0000256" key="2">
    <source>
        <dbReference type="ARBA" id="ARBA00022630"/>
    </source>
</evidence>
<keyword evidence="7" id="KW-1185">Reference proteome</keyword>
<dbReference type="GeneID" id="9131531"/>
<dbReference type="PANTHER" id="PTHR46056">
    <property type="entry name" value="LONG-CHAIN-ALCOHOL OXIDASE"/>
    <property type="match status" value="1"/>
</dbReference>
<dbReference type="PROSITE" id="PS51379">
    <property type="entry name" value="4FE4S_FER_2"/>
    <property type="match status" value="1"/>
</dbReference>
<feature type="domain" description="4Fe-4S ferredoxin-type" evidence="5">
    <location>
        <begin position="110"/>
        <end position="140"/>
    </location>
</feature>
<evidence type="ECO:0000313" key="7">
    <source>
        <dbReference type="Proteomes" id="UP000002061"/>
    </source>
</evidence>
<evidence type="ECO:0000313" key="6">
    <source>
        <dbReference type="EMBL" id="ADG13196.1"/>
    </source>
</evidence>
<dbReference type="eggNOG" id="arCOG02232">
    <property type="taxonomic scope" value="Archaea"/>
</dbReference>
<name>D5VRJ3_METIM</name>